<keyword evidence="2" id="KW-1185">Reference proteome</keyword>
<dbReference type="InterPro" id="IPR036412">
    <property type="entry name" value="HAD-like_sf"/>
</dbReference>
<name>A0ABV6DN02_9BACL</name>
<evidence type="ECO:0000313" key="2">
    <source>
        <dbReference type="Proteomes" id="UP001589776"/>
    </source>
</evidence>
<dbReference type="CDD" id="cd07516">
    <property type="entry name" value="HAD_Pase"/>
    <property type="match status" value="1"/>
</dbReference>
<dbReference type="InterPro" id="IPR006379">
    <property type="entry name" value="HAD-SF_hydro_IIB"/>
</dbReference>
<dbReference type="InterPro" id="IPR023214">
    <property type="entry name" value="HAD_sf"/>
</dbReference>
<dbReference type="PANTHER" id="PTHR10000:SF55">
    <property type="entry name" value="5-AMINO-6-(5-PHOSPHO-D-RIBITYLAMINO)URACIL PHOSPHATASE YCSE"/>
    <property type="match status" value="1"/>
</dbReference>
<dbReference type="PANTHER" id="PTHR10000">
    <property type="entry name" value="PHOSPHOSERINE PHOSPHATASE"/>
    <property type="match status" value="1"/>
</dbReference>
<evidence type="ECO:0000313" key="1">
    <source>
        <dbReference type="EMBL" id="MFC0214033.1"/>
    </source>
</evidence>
<dbReference type="PRINTS" id="PR00119">
    <property type="entry name" value="CATATPASE"/>
</dbReference>
<dbReference type="EMBL" id="JBHLWN010000068">
    <property type="protein sequence ID" value="MFC0214033.1"/>
    <property type="molecule type" value="Genomic_DNA"/>
</dbReference>
<dbReference type="Gene3D" id="3.40.50.1000">
    <property type="entry name" value="HAD superfamily/HAD-like"/>
    <property type="match status" value="1"/>
</dbReference>
<dbReference type="Pfam" id="PF08282">
    <property type="entry name" value="Hydrolase_3"/>
    <property type="match status" value="2"/>
</dbReference>
<dbReference type="GO" id="GO:0016787">
    <property type="term" value="F:hydrolase activity"/>
    <property type="evidence" value="ECO:0007669"/>
    <property type="project" value="UniProtKB-KW"/>
</dbReference>
<sequence length="271" mass="29546">MGKYKLVALDMDGTLLNEEKHISAENREAIFAALNAGVTVMMSTGRGVQSASPYVRELGLQTPIVAVNGSEVWKNPDELLHRELMPVATIKELHRIAVENDTWYWAYAVEGIFNKDGWTDAPDDIHWLKFGYYTEDEEKLAAIRRTVDSWGTLEITNSHPCNIELNPLGVSKASGLRRVCDMLGITMDEVIAMGDSFNDLAMIKEAGLGVAMGNAQDGVKAAADVVTVTNEEHGVAKIISEYVLQRSDLPEIGTAGRHAAGTAAAQAPKEY</sequence>
<dbReference type="EC" id="3.1.3.-" evidence="1"/>
<dbReference type="Gene3D" id="3.30.1240.10">
    <property type="match status" value="1"/>
</dbReference>
<dbReference type="PROSITE" id="PS01229">
    <property type="entry name" value="COF_2"/>
    <property type="match status" value="1"/>
</dbReference>
<dbReference type="PROSITE" id="PS01228">
    <property type="entry name" value="COF_1"/>
    <property type="match status" value="1"/>
</dbReference>
<dbReference type="RefSeq" id="WP_377471375.1">
    <property type="nucleotide sequence ID" value="NZ_JBHLWN010000068.1"/>
</dbReference>
<organism evidence="1 2">
    <name type="scientific">Paenibacillus chartarius</name>
    <dbReference type="NCBI Taxonomy" id="747481"/>
    <lineage>
        <taxon>Bacteria</taxon>
        <taxon>Bacillati</taxon>
        <taxon>Bacillota</taxon>
        <taxon>Bacilli</taxon>
        <taxon>Bacillales</taxon>
        <taxon>Paenibacillaceae</taxon>
        <taxon>Paenibacillus</taxon>
    </lineage>
</organism>
<dbReference type="SFLD" id="SFLDS00003">
    <property type="entry name" value="Haloacid_Dehalogenase"/>
    <property type="match status" value="1"/>
</dbReference>
<gene>
    <name evidence="1" type="ORF">ACFFK0_16510</name>
</gene>
<dbReference type="SUPFAM" id="SSF56784">
    <property type="entry name" value="HAD-like"/>
    <property type="match status" value="1"/>
</dbReference>
<comment type="caution">
    <text evidence="1">The sequence shown here is derived from an EMBL/GenBank/DDBJ whole genome shotgun (WGS) entry which is preliminary data.</text>
</comment>
<protein>
    <submittedName>
        <fullName evidence="1">Cof-type HAD-IIB family hydrolase</fullName>
        <ecNumber evidence="1">3.1.3.-</ecNumber>
    </submittedName>
</protein>
<dbReference type="Proteomes" id="UP001589776">
    <property type="component" value="Unassembled WGS sequence"/>
</dbReference>
<reference evidence="1 2" key="1">
    <citation type="submission" date="2024-09" db="EMBL/GenBank/DDBJ databases">
        <authorList>
            <person name="Sun Q."/>
            <person name="Mori K."/>
        </authorList>
    </citation>
    <scope>NUCLEOTIDE SEQUENCE [LARGE SCALE GENOMIC DNA]</scope>
    <source>
        <strain evidence="1 2">CCM 7759</strain>
    </source>
</reference>
<proteinExistence type="predicted"/>
<dbReference type="NCBIfam" id="TIGR01484">
    <property type="entry name" value="HAD-SF-IIB"/>
    <property type="match status" value="1"/>
</dbReference>
<keyword evidence="1" id="KW-0378">Hydrolase</keyword>
<dbReference type="SFLD" id="SFLDG01140">
    <property type="entry name" value="C2.B:_Phosphomannomutase_and_P"/>
    <property type="match status" value="1"/>
</dbReference>
<accession>A0ABV6DN02</accession>